<dbReference type="InterPro" id="IPR042258">
    <property type="entry name" value="DGOK_N"/>
</dbReference>
<dbReference type="OrthoDB" id="256574at2"/>
<reference evidence="1 2" key="1">
    <citation type="submission" date="2019-02" db="EMBL/GenBank/DDBJ databases">
        <title>Pedobacter sp. RP-1-14 sp. nov., isolated from Arctic soil.</title>
        <authorList>
            <person name="Dahal R.H."/>
        </authorList>
    </citation>
    <scope>NUCLEOTIDE SEQUENCE [LARGE SCALE GENOMIC DNA]</scope>
    <source>
        <strain evidence="1 2">RP-1-14</strain>
    </source>
</reference>
<keyword evidence="2" id="KW-1185">Reference proteome</keyword>
<dbReference type="InterPro" id="IPR042257">
    <property type="entry name" value="DGOK_C"/>
</dbReference>
<dbReference type="AlphaFoldDB" id="A0A4V2MKZ0"/>
<dbReference type="Pfam" id="PF05035">
    <property type="entry name" value="DGOK"/>
    <property type="match status" value="1"/>
</dbReference>
<name>A0A4V2MKZ0_9SPHI</name>
<proteinExistence type="predicted"/>
<evidence type="ECO:0000313" key="1">
    <source>
        <dbReference type="EMBL" id="TCD00067.1"/>
    </source>
</evidence>
<gene>
    <name evidence="1" type="ORF">EZ437_15220</name>
</gene>
<dbReference type="InterPro" id="IPR007729">
    <property type="entry name" value="DGOK"/>
</dbReference>
<accession>A0A4V2MKZ0</accession>
<keyword evidence="1" id="KW-0808">Transferase</keyword>
<dbReference type="EMBL" id="SJSL01000004">
    <property type="protein sequence ID" value="TCD00067.1"/>
    <property type="molecule type" value="Genomic_DNA"/>
</dbReference>
<keyword evidence="1" id="KW-0418">Kinase</keyword>
<dbReference type="Gene3D" id="3.30.420.310">
    <property type="entry name" value="2-keto-3-deoxy-galactonokinase, C-terminal domain"/>
    <property type="match status" value="1"/>
</dbReference>
<dbReference type="Proteomes" id="UP000293347">
    <property type="component" value="Unassembled WGS sequence"/>
</dbReference>
<dbReference type="GO" id="GO:0008671">
    <property type="term" value="F:2-dehydro-3-deoxygalactonokinase activity"/>
    <property type="evidence" value="ECO:0007669"/>
    <property type="project" value="InterPro"/>
</dbReference>
<organism evidence="1 2">
    <name type="scientific">Pedobacter psychroterrae</name>
    <dbReference type="NCBI Taxonomy" id="2530453"/>
    <lineage>
        <taxon>Bacteria</taxon>
        <taxon>Pseudomonadati</taxon>
        <taxon>Bacteroidota</taxon>
        <taxon>Sphingobacteriia</taxon>
        <taxon>Sphingobacteriales</taxon>
        <taxon>Sphingobacteriaceae</taxon>
        <taxon>Pedobacter</taxon>
    </lineage>
</organism>
<sequence>MMNHFLSCDWGTSSFRLRLIEAEGLKVLADIKNKQGIADTYRAWLQQQDSVDRQAFYVGIIKTRIDELIQQADLQNYGLSLTGIPVLLSGMASSTIGLVDIPYKELPFALNGSDLNIRAIQEHSPDNPLIVISGACTANDVMRGEETKVLGCAHYLDDIDRAVQLLMPGTHPKHILIEGCELRSFKTYMTGEFFDLLSGHSVLSGSVKSDGDLEDHDCKQHFKEGVAAGSSDNILHASFLVRTRQVLGQISSKLNYYYLSGLLIGAELKDLDKSIPLYLVSTGQHTSLYSEACAELGIKIVEVIDADEALIRGQQVVFLTT</sequence>
<evidence type="ECO:0000313" key="2">
    <source>
        <dbReference type="Proteomes" id="UP000293347"/>
    </source>
</evidence>
<dbReference type="Gene3D" id="3.30.420.300">
    <property type="entry name" value="2-keto-3-deoxy-galactonokinase, substrate binding domain"/>
    <property type="match status" value="1"/>
</dbReference>
<protein>
    <submittedName>
        <fullName evidence="1">2-dehydro-3-deoxygalactonokinase</fullName>
    </submittedName>
</protein>
<dbReference type="GO" id="GO:0034194">
    <property type="term" value="P:D-galactonate catabolic process"/>
    <property type="evidence" value="ECO:0007669"/>
    <property type="project" value="InterPro"/>
</dbReference>
<dbReference type="RefSeq" id="WP_131596922.1">
    <property type="nucleotide sequence ID" value="NZ_SJSL01000004.1"/>
</dbReference>
<comment type="caution">
    <text evidence="1">The sequence shown here is derived from an EMBL/GenBank/DDBJ whole genome shotgun (WGS) entry which is preliminary data.</text>
</comment>